<evidence type="ECO:0000256" key="4">
    <source>
        <dbReference type="ARBA" id="ARBA00022989"/>
    </source>
</evidence>
<evidence type="ECO:0000313" key="9">
    <source>
        <dbReference type="Proteomes" id="UP001595793"/>
    </source>
</evidence>
<dbReference type="InterPro" id="IPR020846">
    <property type="entry name" value="MFS_dom"/>
</dbReference>
<evidence type="ECO:0000256" key="5">
    <source>
        <dbReference type="ARBA" id="ARBA00023136"/>
    </source>
</evidence>
<keyword evidence="3 6" id="KW-0812">Transmembrane</keyword>
<proteinExistence type="predicted"/>
<feature type="transmembrane region" description="Helical" evidence="6">
    <location>
        <begin position="132"/>
        <end position="154"/>
    </location>
</feature>
<keyword evidence="5 6" id="KW-0472">Membrane</keyword>
<dbReference type="InterPro" id="IPR050189">
    <property type="entry name" value="MFS_Efflux_Transporters"/>
</dbReference>
<comment type="caution">
    <text evidence="8">The sequence shown here is derived from an EMBL/GenBank/DDBJ whole genome shotgun (WGS) entry which is preliminary data.</text>
</comment>
<protein>
    <submittedName>
        <fullName evidence="8">MFS transporter</fullName>
    </submittedName>
</protein>
<dbReference type="CDD" id="cd17473">
    <property type="entry name" value="MFS_arabinose_efflux_permease_like"/>
    <property type="match status" value="1"/>
</dbReference>
<reference evidence="9" key="1">
    <citation type="journal article" date="2019" name="Int. J. Syst. Evol. Microbiol.">
        <title>The Global Catalogue of Microorganisms (GCM) 10K type strain sequencing project: providing services to taxonomists for standard genome sequencing and annotation.</title>
        <authorList>
            <consortium name="The Broad Institute Genomics Platform"/>
            <consortium name="The Broad Institute Genome Sequencing Center for Infectious Disease"/>
            <person name="Wu L."/>
            <person name="Ma J."/>
        </authorList>
    </citation>
    <scope>NUCLEOTIDE SEQUENCE [LARGE SCALE GENOMIC DNA]</scope>
    <source>
        <strain evidence="9">CECT 9128</strain>
    </source>
</reference>
<feature type="transmembrane region" description="Helical" evidence="6">
    <location>
        <begin position="328"/>
        <end position="348"/>
    </location>
</feature>
<evidence type="ECO:0000313" key="8">
    <source>
        <dbReference type="EMBL" id="MFC4028471.1"/>
    </source>
</evidence>
<feature type="transmembrane region" description="Helical" evidence="6">
    <location>
        <begin position="269"/>
        <end position="289"/>
    </location>
</feature>
<evidence type="ECO:0000256" key="3">
    <source>
        <dbReference type="ARBA" id="ARBA00022692"/>
    </source>
</evidence>
<dbReference type="InterPro" id="IPR036259">
    <property type="entry name" value="MFS_trans_sf"/>
</dbReference>
<feature type="transmembrane region" description="Helical" evidence="6">
    <location>
        <begin position="238"/>
        <end position="257"/>
    </location>
</feature>
<feature type="transmembrane region" description="Helical" evidence="6">
    <location>
        <begin position="12"/>
        <end position="30"/>
    </location>
</feature>
<dbReference type="RefSeq" id="WP_290236359.1">
    <property type="nucleotide sequence ID" value="NZ_JAUFPZ010000002.1"/>
</dbReference>
<keyword evidence="2" id="KW-1003">Cell membrane</keyword>
<name>A0ABV8HE00_9FLAO</name>
<gene>
    <name evidence="8" type="ORF">ACFOS1_13710</name>
</gene>
<dbReference type="PANTHER" id="PTHR43124">
    <property type="entry name" value="PURINE EFFLUX PUMP PBUE"/>
    <property type="match status" value="1"/>
</dbReference>
<organism evidence="8 9">
    <name type="scientific">Zunongwangia endophytica</name>
    <dbReference type="NCBI Taxonomy" id="1808945"/>
    <lineage>
        <taxon>Bacteria</taxon>
        <taxon>Pseudomonadati</taxon>
        <taxon>Bacteroidota</taxon>
        <taxon>Flavobacteriia</taxon>
        <taxon>Flavobacteriales</taxon>
        <taxon>Flavobacteriaceae</taxon>
        <taxon>Zunongwangia</taxon>
    </lineage>
</organism>
<feature type="domain" description="Major facilitator superfamily (MFS) profile" evidence="7">
    <location>
        <begin position="8"/>
        <end position="378"/>
    </location>
</feature>
<feature type="transmembrane region" description="Helical" evidence="6">
    <location>
        <begin position="203"/>
        <end position="226"/>
    </location>
</feature>
<dbReference type="PROSITE" id="PS50850">
    <property type="entry name" value="MFS"/>
    <property type="match status" value="1"/>
</dbReference>
<evidence type="ECO:0000256" key="1">
    <source>
        <dbReference type="ARBA" id="ARBA00004651"/>
    </source>
</evidence>
<feature type="transmembrane region" description="Helical" evidence="6">
    <location>
        <begin position="42"/>
        <end position="61"/>
    </location>
</feature>
<feature type="transmembrane region" description="Helical" evidence="6">
    <location>
        <begin position="102"/>
        <end position="120"/>
    </location>
</feature>
<feature type="transmembrane region" description="Helical" evidence="6">
    <location>
        <begin position="160"/>
        <end position="176"/>
    </location>
</feature>
<evidence type="ECO:0000256" key="2">
    <source>
        <dbReference type="ARBA" id="ARBA00022475"/>
    </source>
</evidence>
<dbReference type="InterPro" id="IPR011701">
    <property type="entry name" value="MFS"/>
</dbReference>
<evidence type="ECO:0000259" key="7">
    <source>
        <dbReference type="PROSITE" id="PS50850"/>
    </source>
</evidence>
<dbReference type="EMBL" id="JBHSAS010000009">
    <property type="protein sequence ID" value="MFC4028471.1"/>
    <property type="molecule type" value="Genomic_DNA"/>
</dbReference>
<feature type="transmembrane region" description="Helical" evidence="6">
    <location>
        <begin position="295"/>
        <end position="316"/>
    </location>
</feature>
<comment type="subcellular location">
    <subcellularLocation>
        <location evidence="1">Cell membrane</location>
        <topology evidence="1">Multi-pass membrane protein</topology>
    </subcellularLocation>
</comment>
<feature type="transmembrane region" description="Helical" evidence="6">
    <location>
        <begin position="354"/>
        <end position="374"/>
    </location>
</feature>
<evidence type="ECO:0000256" key="6">
    <source>
        <dbReference type="SAM" id="Phobius"/>
    </source>
</evidence>
<keyword evidence="4 6" id="KW-1133">Transmembrane helix</keyword>
<dbReference type="PANTHER" id="PTHR43124:SF3">
    <property type="entry name" value="CHLORAMPHENICOL EFFLUX PUMP RV0191"/>
    <property type="match status" value="1"/>
</dbReference>
<accession>A0ABV8HE00</accession>
<sequence length="378" mass="41678">MKKGSIFTISTILLNSSLTIMVGSVIAPALPEIVKNLKFDFAPGLLVTLPSLGVVFFSLIAGRLINKIGPFKLLSLGLIPYGILGFIGLFLTNNYLLILDRLLLGAACVAIQISVTTFIAQLYEGKERLKIIAWQGMAIELGGVIFLSLGGFLGEQSWQYPFYIYLIAILFFFLSWKSLPKTTSTTTTENQNSTKTIKKNRTIYPILIGSFFSMAIFFVCYVNLPHYLPEKFNFSESYTGYFMSSISLIAVLVASQLPKIIEKVGSNNTVSLGFFFFSIGYFVFGLASASWLMGLGVIATGIGFGFTVPLLNHMIVDNSNSQNRGKNLGLYSMMVFSGQFCATFTEFLPTSMNISFLYVGFIGIAVSILLIILFKKFK</sequence>
<dbReference type="Proteomes" id="UP001595793">
    <property type="component" value="Unassembled WGS sequence"/>
</dbReference>
<dbReference type="SUPFAM" id="SSF103473">
    <property type="entry name" value="MFS general substrate transporter"/>
    <property type="match status" value="1"/>
</dbReference>
<keyword evidence="9" id="KW-1185">Reference proteome</keyword>
<dbReference type="Gene3D" id="1.20.1250.20">
    <property type="entry name" value="MFS general substrate transporter like domains"/>
    <property type="match status" value="1"/>
</dbReference>
<dbReference type="Pfam" id="PF07690">
    <property type="entry name" value="MFS_1"/>
    <property type="match status" value="1"/>
</dbReference>
<feature type="transmembrane region" description="Helical" evidence="6">
    <location>
        <begin position="73"/>
        <end position="96"/>
    </location>
</feature>